<dbReference type="EMBL" id="CAXAMN010003058">
    <property type="protein sequence ID" value="CAK9002637.1"/>
    <property type="molecule type" value="Genomic_DNA"/>
</dbReference>
<proteinExistence type="predicted"/>
<keyword evidence="2" id="KW-1185">Reference proteome</keyword>
<accession>A0ABP0IMC2</accession>
<evidence type="ECO:0000313" key="1">
    <source>
        <dbReference type="EMBL" id="CAK9002637.1"/>
    </source>
</evidence>
<name>A0ABP0IMC2_9DINO</name>
<reference evidence="1 2" key="1">
    <citation type="submission" date="2024-02" db="EMBL/GenBank/DDBJ databases">
        <authorList>
            <person name="Chen Y."/>
            <person name="Shah S."/>
            <person name="Dougan E. K."/>
            <person name="Thang M."/>
            <person name="Chan C."/>
        </authorList>
    </citation>
    <scope>NUCLEOTIDE SEQUENCE [LARGE SCALE GENOMIC DNA]</scope>
</reference>
<organism evidence="1 2">
    <name type="scientific">Durusdinium trenchii</name>
    <dbReference type="NCBI Taxonomy" id="1381693"/>
    <lineage>
        <taxon>Eukaryota</taxon>
        <taxon>Sar</taxon>
        <taxon>Alveolata</taxon>
        <taxon>Dinophyceae</taxon>
        <taxon>Suessiales</taxon>
        <taxon>Symbiodiniaceae</taxon>
        <taxon>Durusdinium</taxon>
    </lineage>
</organism>
<gene>
    <name evidence="1" type="ORF">CCMP2556_LOCUS6942</name>
</gene>
<dbReference type="Proteomes" id="UP001642484">
    <property type="component" value="Unassembled WGS sequence"/>
</dbReference>
<protein>
    <submittedName>
        <fullName evidence="1">Uncharacterized protein</fullName>
    </submittedName>
</protein>
<evidence type="ECO:0000313" key="2">
    <source>
        <dbReference type="Proteomes" id="UP001642484"/>
    </source>
</evidence>
<comment type="caution">
    <text evidence="1">The sequence shown here is derived from an EMBL/GenBank/DDBJ whole genome shotgun (WGS) entry which is preliminary data.</text>
</comment>
<sequence>MTSKSQSCRGFRARGTRTSFNFWTQWVGFGSTDGETTQFGPLPLPFFLDPDLLMRMQVPYGHQNTCRCGGERPEEVCVRASTSDWWRCIHRSEVSSLPPGTIVASGEVETVKEEILFGGE</sequence>